<evidence type="ECO:0000313" key="2">
    <source>
        <dbReference type="EMBL" id="PBK62887.1"/>
    </source>
</evidence>
<feature type="compositionally biased region" description="Basic and acidic residues" evidence="1">
    <location>
        <begin position="122"/>
        <end position="135"/>
    </location>
</feature>
<feature type="compositionally biased region" description="Basic and acidic residues" evidence="1">
    <location>
        <begin position="89"/>
        <end position="98"/>
    </location>
</feature>
<gene>
    <name evidence="2" type="ORF">ARMSODRAFT_556868</name>
</gene>
<reference evidence="3" key="1">
    <citation type="journal article" date="2017" name="Nat. Ecol. Evol.">
        <title>Genome expansion and lineage-specific genetic innovations in the forest pathogenic fungi Armillaria.</title>
        <authorList>
            <person name="Sipos G."/>
            <person name="Prasanna A.N."/>
            <person name="Walter M.C."/>
            <person name="O'Connor E."/>
            <person name="Balint B."/>
            <person name="Krizsan K."/>
            <person name="Kiss B."/>
            <person name="Hess J."/>
            <person name="Varga T."/>
            <person name="Slot J."/>
            <person name="Riley R."/>
            <person name="Boka B."/>
            <person name="Rigling D."/>
            <person name="Barry K."/>
            <person name="Lee J."/>
            <person name="Mihaltcheva S."/>
            <person name="LaButti K."/>
            <person name="Lipzen A."/>
            <person name="Waldron R."/>
            <person name="Moloney N.M."/>
            <person name="Sperisen C."/>
            <person name="Kredics L."/>
            <person name="Vagvoelgyi C."/>
            <person name="Patrignani A."/>
            <person name="Fitzpatrick D."/>
            <person name="Nagy I."/>
            <person name="Doyle S."/>
            <person name="Anderson J.B."/>
            <person name="Grigoriev I.V."/>
            <person name="Gueldener U."/>
            <person name="Muensterkoetter M."/>
            <person name="Nagy L.G."/>
        </authorList>
    </citation>
    <scope>NUCLEOTIDE SEQUENCE [LARGE SCALE GENOMIC DNA]</scope>
    <source>
        <strain evidence="3">28-4</strain>
    </source>
</reference>
<proteinExistence type="predicted"/>
<dbReference type="STRING" id="1076256.A0A2H3BE62"/>
<organism evidence="2 3">
    <name type="scientific">Armillaria solidipes</name>
    <dbReference type="NCBI Taxonomy" id="1076256"/>
    <lineage>
        <taxon>Eukaryota</taxon>
        <taxon>Fungi</taxon>
        <taxon>Dikarya</taxon>
        <taxon>Basidiomycota</taxon>
        <taxon>Agaricomycotina</taxon>
        <taxon>Agaricomycetes</taxon>
        <taxon>Agaricomycetidae</taxon>
        <taxon>Agaricales</taxon>
        <taxon>Marasmiineae</taxon>
        <taxon>Physalacriaceae</taxon>
        <taxon>Armillaria</taxon>
    </lineage>
</organism>
<evidence type="ECO:0000256" key="1">
    <source>
        <dbReference type="SAM" id="MobiDB-lite"/>
    </source>
</evidence>
<feature type="region of interest" description="Disordered" evidence="1">
    <location>
        <begin position="84"/>
        <end position="135"/>
    </location>
</feature>
<dbReference type="EMBL" id="KZ293462">
    <property type="protein sequence ID" value="PBK62887.1"/>
    <property type="molecule type" value="Genomic_DNA"/>
</dbReference>
<protein>
    <submittedName>
        <fullName evidence="2">Uncharacterized protein</fullName>
    </submittedName>
</protein>
<keyword evidence="3" id="KW-1185">Reference proteome</keyword>
<name>A0A2H3BE62_9AGAR</name>
<feature type="region of interest" description="Disordered" evidence="1">
    <location>
        <begin position="28"/>
        <end position="55"/>
    </location>
</feature>
<feature type="compositionally biased region" description="Polar residues" evidence="1">
    <location>
        <begin position="110"/>
        <end position="119"/>
    </location>
</feature>
<evidence type="ECO:0000313" key="3">
    <source>
        <dbReference type="Proteomes" id="UP000218334"/>
    </source>
</evidence>
<dbReference type="AlphaFoldDB" id="A0A2H3BE62"/>
<sequence>MRSQRKTMRYQRFCRILTRDDTFAVSMAGVSGTTPPQKDEGWLQGTISPPGARLASEGEVEKLRRMNETFLASLEGLGGIEESIRRKKIESPESRGRESPTGLGRRGFGTSRSAASQGSEEVIGKMEFNDDRRRG</sequence>
<dbReference type="Proteomes" id="UP000218334">
    <property type="component" value="Unassembled WGS sequence"/>
</dbReference>
<accession>A0A2H3BE62</accession>